<dbReference type="InterPro" id="IPR017850">
    <property type="entry name" value="Alkaline_phosphatase_core_sf"/>
</dbReference>
<dbReference type="Gene3D" id="3.40.720.10">
    <property type="entry name" value="Alkaline Phosphatase, subunit A"/>
    <property type="match status" value="1"/>
</dbReference>
<dbReference type="SUPFAM" id="SSF53649">
    <property type="entry name" value="Alkaline phosphatase-like"/>
    <property type="match status" value="1"/>
</dbReference>
<dbReference type="GO" id="GO:0004035">
    <property type="term" value="F:alkaline phosphatase activity"/>
    <property type="evidence" value="ECO:0007669"/>
    <property type="project" value="TreeGrafter"/>
</dbReference>
<evidence type="ECO:0000313" key="9">
    <source>
        <dbReference type="Proteomes" id="UP000290517"/>
    </source>
</evidence>
<evidence type="ECO:0000256" key="5">
    <source>
        <dbReference type="SAM" id="SignalP"/>
    </source>
</evidence>
<evidence type="ECO:0000256" key="1">
    <source>
        <dbReference type="ARBA" id="ARBA00022553"/>
    </source>
</evidence>
<feature type="binding site" evidence="3">
    <location>
        <position position="52"/>
    </location>
    <ligand>
        <name>Mg(2+)</name>
        <dbReference type="ChEBI" id="CHEBI:18420"/>
    </ligand>
</feature>
<dbReference type="RefSeq" id="WP_030150104.1">
    <property type="nucleotide sequence ID" value="NZ_JOFV01000002.1"/>
</dbReference>
<dbReference type="PANTHER" id="PTHR11596">
    <property type="entry name" value="ALKALINE PHOSPHATASE"/>
    <property type="match status" value="1"/>
</dbReference>
<dbReference type="STRING" id="1713.GCA_000718325_00542"/>
<feature type="chain" id="PRO_5020619136" evidence="5">
    <location>
        <begin position="33"/>
        <end position="632"/>
    </location>
</feature>
<feature type="binding site" evidence="3">
    <location>
        <position position="182"/>
    </location>
    <ligand>
        <name>Mg(2+)</name>
        <dbReference type="ChEBI" id="CHEBI:18420"/>
    </ligand>
</feature>
<dbReference type="AlphaFoldDB" id="A0A4Q1KW80"/>
<comment type="cofactor">
    <cofactor evidence="3">
        <name>Mg(2+)</name>
        <dbReference type="ChEBI" id="CHEBI:18420"/>
    </cofactor>
    <text evidence="3">Binds 1 Mg(2+) ion.</text>
</comment>
<feature type="binding site" evidence="3">
    <location>
        <position position="340"/>
    </location>
    <ligand>
        <name>Zn(2+)</name>
        <dbReference type="ChEBI" id="CHEBI:29105"/>
        <label>2</label>
    </ligand>
</feature>
<evidence type="ECO:0000313" key="8">
    <source>
        <dbReference type="Proteomes" id="UP000289805"/>
    </source>
</evidence>
<reference evidence="8 9" key="1">
    <citation type="submission" date="2019-01" db="EMBL/GenBank/DDBJ databases">
        <title>Oerskovia turbata Genome sequencing and assembly.</title>
        <authorList>
            <person name="Dou T."/>
        </authorList>
    </citation>
    <scope>NUCLEOTIDE SEQUENCE [LARGE SCALE GENOMIC DNA]</scope>
    <source>
        <strain evidence="7 8">JCM12123</strain>
        <strain evidence="6 9">JCM3160</strain>
    </source>
</reference>
<sequence>MTSRVPMKWLRVAGTGVLAAGIAISSTTPALAAPSADPGAPGPKNIIHLIGDGMGFNQVDLGSQFEHGRTAYQTTVKPGGASTPVPGQAGTQVYQEFPVALAMSTYQFGSTYDPAQNWSSFAAPLKSSTDSAAAATTLATGVKTLNNVIGQDENHEDLKTVAERALELGKATGVVTSVPWTHATPASYLAHNEHRNNYHDIAADMMDSGANVIFGAGNPWYDANGDKRAAPSYSYIGETEWNKLVDGQSAFDLVESKDDFLALAEGDTPTHVLGTAQVAGTLQADRTALKPGDVPFTAPQNDNVPSLPQMTDAALNVLSNASDEGFFVMIEGGAIDWASHDNNTAGAVEEQVDFNRTIETVVDWVEESSSWDETLVVITADHECGYLSGPAANPAWTPVQGVQGGAPQVSWNSGGHTNHLVPVYAKGPGSELLAAAATGTDPVRGAYLDNADVGRVSHDLWAANDADGIPLVATVPEAGEVGGTLTLSVADAGAGVALTGGENVGDRLRFAGRLPEVSVTDSRAAATVGAGGWTVSGQSSDLTSGPRTLRAQNLGWTPGLVTAKDGVSAGSPVASLLGGGTGLAAPATLATATADGRQGTTTVSADLALEVLVDTRAGDYAGALTVSLFPVD</sequence>
<feature type="binding site" evidence="3">
    <location>
        <position position="331"/>
    </location>
    <ligand>
        <name>Mg(2+)</name>
        <dbReference type="ChEBI" id="CHEBI:18420"/>
    </ligand>
</feature>
<evidence type="ECO:0000313" key="6">
    <source>
        <dbReference type="EMBL" id="RXR26780.1"/>
    </source>
</evidence>
<keyword evidence="3" id="KW-0460">Magnesium</keyword>
<feature type="binding site" evidence="3">
    <location>
        <position position="336"/>
    </location>
    <ligand>
        <name>Zn(2+)</name>
        <dbReference type="ChEBI" id="CHEBI:29105"/>
        <label>2</label>
    </ligand>
</feature>
<evidence type="ECO:0000256" key="4">
    <source>
        <dbReference type="RuleBase" id="RU003946"/>
    </source>
</evidence>
<feature type="binding site" evidence="3">
    <location>
        <position position="52"/>
    </location>
    <ligand>
        <name>Zn(2+)</name>
        <dbReference type="ChEBI" id="CHEBI:29105"/>
        <label>2</label>
    </ligand>
</feature>
<feature type="binding site" evidence="3">
    <location>
        <position position="184"/>
    </location>
    <ligand>
        <name>Mg(2+)</name>
        <dbReference type="ChEBI" id="CHEBI:18420"/>
    </ligand>
</feature>
<keyword evidence="3" id="KW-0862">Zinc</keyword>
<evidence type="ECO:0000313" key="7">
    <source>
        <dbReference type="EMBL" id="RXR34513.1"/>
    </source>
</evidence>
<dbReference type="InterPro" id="IPR001952">
    <property type="entry name" value="Alkaline_phosphatase"/>
</dbReference>
<accession>A0A4Q1KW80</accession>
<feature type="binding site" evidence="3">
    <location>
        <position position="382"/>
    </location>
    <ligand>
        <name>Zn(2+)</name>
        <dbReference type="ChEBI" id="CHEBI:29105"/>
        <label>2</label>
    </ligand>
</feature>
<dbReference type="SMART" id="SM00098">
    <property type="entry name" value="alkPPc"/>
    <property type="match status" value="1"/>
</dbReference>
<dbReference type="PANTHER" id="PTHR11596:SF5">
    <property type="entry name" value="ALKALINE PHOSPHATASE"/>
    <property type="match status" value="1"/>
</dbReference>
<dbReference type="Proteomes" id="UP000289805">
    <property type="component" value="Unassembled WGS sequence"/>
</dbReference>
<gene>
    <name evidence="6" type="ORF">EQW73_04600</name>
    <name evidence="7" type="ORF">EQW78_08095</name>
</gene>
<organism evidence="7 8">
    <name type="scientific">Oerskovia turbata</name>
    <dbReference type="NCBI Taxonomy" id="1713"/>
    <lineage>
        <taxon>Bacteria</taxon>
        <taxon>Bacillati</taxon>
        <taxon>Actinomycetota</taxon>
        <taxon>Actinomycetes</taxon>
        <taxon>Micrococcales</taxon>
        <taxon>Cellulomonadaceae</taxon>
        <taxon>Oerskovia</taxon>
    </lineage>
</organism>
<keyword evidence="1" id="KW-0597">Phosphoprotein</keyword>
<feature type="binding site" evidence="3">
    <location>
        <position position="381"/>
    </location>
    <ligand>
        <name>Zn(2+)</name>
        <dbReference type="ChEBI" id="CHEBI:29105"/>
        <label>2</label>
    </ligand>
</feature>
<comment type="similarity">
    <text evidence="4">Belongs to the alkaline phosphatase family.</text>
</comment>
<dbReference type="Proteomes" id="UP000290517">
    <property type="component" value="Unassembled WGS sequence"/>
</dbReference>
<keyword evidence="9" id="KW-1185">Reference proteome</keyword>
<dbReference type="EMBL" id="SDJR01000003">
    <property type="protein sequence ID" value="RXR26780.1"/>
    <property type="molecule type" value="Genomic_DNA"/>
</dbReference>
<proteinExistence type="inferred from homology"/>
<comment type="caution">
    <text evidence="7">The sequence shown here is derived from an EMBL/GenBank/DDBJ whole genome shotgun (WGS) entry which is preliminary data.</text>
</comment>
<comment type="cofactor">
    <cofactor evidence="3">
        <name>Zn(2+)</name>
        <dbReference type="ChEBI" id="CHEBI:29105"/>
    </cofactor>
    <text evidence="3">Binds 2 Zn(2+) ions.</text>
</comment>
<protein>
    <submittedName>
        <fullName evidence="7">Alkaline phosphatase</fullName>
    </submittedName>
</protein>
<feature type="active site" description="Phosphoserine intermediate" evidence="2">
    <location>
        <position position="131"/>
    </location>
</feature>
<evidence type="ECO:0000256" key="2">
    <source>
        <dbReference type="PIRSR" id="PIRSR601952-1"/>
    </source>
</evidence>
<dbReference type="PRINTS" id="PR00113">
    <property type="entry name" value="ALKPHPHTASE"/>
</dbReference>
<keyword evidence="5" id="KW-0732">Signal</keyword>
<keyword evidence="3" id="KW-0479">Metal-binding</keyword>
<feature type="signal peptide" evidence="5">
    <location>
        <begin position="1"/>
        <end position="32"/>
    </location>
</feature>
<name>A0A4Q1KW80_9CELL</name>
<dbReference type="OrthoDB" id="9794455at2"/>
<dbReference type="EMBL" id="SDJQ01000010">
    <property type="protein sequence ID" value="RXR34513.1"/>
    <property type="molecule type" value="Genomic_DNA"/>
</dbReference>
<dbReference type="CDD" id="cd16012">
    <property type="entry name" value="ALP"/>
    <property type="match status" value="1"/>
</dbReference>
<dbReference type="Pfam" id="PF00245">
    <property type="entry name" value="Alk_phosphatase"/>
    <property type="match status" value="1"/>
</dbReference>
<evidence type="ECO:0000256" key="3">
    <source>
        <dbReference type="PIRSR" id="PIRSR601952-2"/>
    </source>
</evidence>
<dbReference type="GO" id="GO:0046872">
    <property type="term" value="F:metal ion binding"/>
    <property type="evidence" value="ECO:0007669"/>
    <property type="project" value="UniProtKB-KW"/>
</dbReference>